<organism evidence="3 4">
    <name type="scientific">Williamsia sterculiae</name>
    <dbReference type="NCBI Taxonomy" id="1344003"/>
    <lineage>
        <taxon>Bacteria</taxon>
        <taxon>Bacillati</taxon>
        <taxon>Actinomycetota</taxon>
        <taxon>Actinomycetes</taxon>
        <taxon>Mycobacteriales</taxon>
        <taxon>Nocardiaceae</taxon>
        <taxon>Williamsia</taxon>
    </lineage>
</organism>
<dbReference type="Pfam" id="PF00174">
    <property type="entry name" value="Oxidored_molyb"/>
    <property type="match status" value="1"/>
</dbReference>
<name>A0A1N7E1S4_9NOCA</name>
<dbReference type="Gene3D" id="2.60.40.650">
    <property type="match status" value="1"/>
</dbReference>
<dbReference type="NCBIfam" id="TIGR01409">
    <property type="entry name" value="TAT_signal_seq"/>
    <property type="match status" value="1"/>
</dbReference>
<dbReference type="OrthoDB" id="9795587at2"/>
<keyword evidence="1" id="KW-1133">Transmembrane helix</keyword>
<reference evidence="3 4" key="1">
    <citation type="submission" date="2017-01" db="EMBL/GenBank/DDBJ databases">
        <authorList>
            <person name="Mah S.A."/>
            <person name="Swanson W.J."/>
            <person name="Moy G.W."/>
            <person name="Vacquier V.D."/>
        </authorList>
    </citation>
    <scope>NUCLEOTIDE SEQUENCE [LARGE SCALE GENOMIC DNA]</scope>
    <source>
        <strain evidence="3 4">CPCC 203464</strain>
    </source>
</reference>
<evidence type="ECO:0000313" key="3">
    <source>
        <dbReference type="EMBL" id="SIR82024.1"/>
    </source>
</evidence>
<dbReference type="InterPro" id="IPR000572">
    <property type="entry name" value="OxRdtase_Mopterin-bd_dom"/>
</dbReference>
<dbReference type="SUPFAM" id="SSF81296">
    <property type="entry name" value="E set domains"/>
    <property type="match status" value="1"/>
</dbReference>
<keyword evidence="4" id="KW-1185">Reference proteome</keyword>
<feature type="domain" description="Oxidoreductase molybdopterin-binding" evidence="2">
    <location>
        <begin position="278"/>
        <end position="431"/>
    </location>
</feature>
<dbReference type="Gene3D" id="3.90.420.10">
    <property type="entry name" value="Oxidoreductase, molybdopterin-binding domain"/>
    <property type="match status" value="1"/>
</dbReference>
<dbReference type="GO" id="GO:0043546">
    <property type="term" value="F:molybdopterin cofactor binding"/>
    <property type="evidence" value="ECO:0007669"/>
    <property type="project" value="TreeGrafter"/>
</dbReference>
<dbReference type="AlphaFoldDB" id="A0A1N7E1S4"/>
<dbReference type="Proteomes" id="UP000186218">
    <property type="component" value="Unassembled WGS sequence"/>
</dbReference>
<feature type="transmembrane region" description="Helical" evidence="1">
    <location>
        <begin position="156"/>
        <end position="177"/>
    </location>
</feature>
<protein>
    <submittedName>
        <fullName evidence="3">Tat (Twin-arginine translocation) pathway signal sequence</fullName>
    </submittedName>
</protein>
<proteinExistence type="predicted"/>
<dbReference type="EMBL" id="FTNT01000002">
    <property type="protein sequence ID" value="SIR82024.1"/>
    <property type="molecule type" value="Genomic_DNA"/>
</dbReference>
<dbReference type="PANTHER" id="PTHR19372">
    <property type="entry name" value="SULFITE REDUCTASE"/>
    <property type="match status" value="1"/>
</dbReference>
<evidence type="ECO:0000313" key="4">
    <source>
        <dbReference type="Proteomes" id="UP000186218"/>
    </source>
</evidence>
<keyword evidence="1" id="KW-0812">Transmembrane</keyword>
<dbReference type="InterPro" id="IPR019546">
    <property type="entry name" value="TAT_signal_bac_arc"/>
</dbReference>
<dbReference type="InterPro" id="IPR036374">
    <property type="entry name" value="OxRdtase_Mopterin-bd_sf"/>
</dbReference>
<dbReference type="GO" id="GO:0008482">
    <property type="term" value="F:sulfite oxidase activity"/>
    <property type="evidence" value="ECO:0007669"/>
    <property type="project" value="TreeGrafter"/>
</dbReference>
<gene>
    <name evidence="3" type="ORF">SAMN05445060_1099</name>
</gene>
<dbReference type="InterPro" id="IPR014756">
    <property type="entry name" value="Ig_E-set"/>
</dbReference>
<sequence length="552" mass="58327">MSCAQIVRAATDTAWEVAGTTRGAGILERVDRRLRTFSRGSTAVWRGTAGILAVAVALGVGQLVAGLIDRDSAPLYVVADAVVDLVPPSLRESAISTFGTSDKTALLAIMGIVLAVIAALAGVLEAPPRRLWGSVLLVILGVTGVVAAATRPTGSVAWTVPSFVGAAAGLLTLHLLITRVGRPATPGDAIPRVPDERPTHPVDRRGFLVGAGVAGAAAAVGGVGGVALDHHLHDVDRDRAGFTLPNAADPTDPAYDRVPGVSDYLTDNRDFYRIDTALQVPRVESRGWSLRIFGMVDHEVRLDFDDLRRMAAFEKTVTLTCVSNEVGGDLIGNARWTGYRLADLLAMAHPRADADMVLSTSSDGFTAGTPLSAMTDDRGAMLAVGMNGSPLPVEHGYPARLVIPGLYGYVSATKWVASLEVTRFDRAQAYWTTRGWAEKGPIKLSSRIDVPRGGARVRAGEVMVGGVAWAQGRGINRVEVRVDDGPWRSARLAHPDDIDTWRLWSFAWSAGAGDHTLAVRAFDGDGKQQSAVEASPIPDGSSGLHAIRVTVT</sequence>
<evidence type="ECO:0000256" key="1">
    <source>
        <dbReference type="SAM" id="Phobius"/>
    </source>
</evidence>
<dbReference type="STRING" id="1344003.SAMN05445060_1099"/>
<feature type="transmembrane region" description="Helical" evidence="1">
    <location>
        <begin position="207"/>
        <end position="228"/>
    </location>
</feature>
<keyword evidence="1" id="KW-0472">Membrane</keyword>
<feature type="transmembrane region" description="Helical" evidence="1">
    <location>
        <begin position="105"/>
        <end position="124"/>
    </location>
</feature>
<dbReference type="SUPFAM" id="SSF56524">
    <property type="entry name" value="Oxidoreductase molybdopterin-binding domain"/>
    <property type="match status" value="1"/>
</dbReference>
<dbReference type="PANTHER" id="PTHR19372:SF7">
    <property type="entry name" value="SULFITE OXIDASE, MITOCHONDRIAL"/>
    <property type="match status" value="1"/>
</dbReference>
<dbReference type="GO" id="GO:0006790">
    <property type="term" value="P:sulfur compound metabolic process"/>
    <property type="evidence" value="ECO:0007669"/>
    <property type="project" value="TreeGrafter"/>
</dbReference>
<dbReference type="GO" id="GO:0020037">
    <property type="term" value="F:heme binding"/>
    <property type="evidence" value="ECO:0007669"/>
    <property type="project" value="TreeGrafter"/>
</dbReference>
<accession>A0A1N7E1S4</accession>
<feature type="transmembrane region" description="Helical" evidence="1">
    <location>
        <begin position="131"/>
        <end position="150"/>
    </location>
</feature>
<feature type="transmembrane region" description="Helical" evidence="1">
    <location>
        <begin position="43"/>
        <end position="68"/>
    </location>
</feature>
<evidence type="ECO:0000259" key="2">
    <source>
        <dbReference type="Pfam" id="PF00174"/>
    </source>
</evidence>